<evidence type="ECO:0000256" key="5">
    <source>
        <dbReference type="ARBA" id="ARBA00022982"/>
    </source>
</evidence>
<evidence type="ECO:0000256" key="1">
    <source>
        <dbReference type="ARBA" id="ARBA00022448"/>
    </source>
</evidence>
<keyword evidence="1" id="KW-0813">Transport</keyword>
<dbReference type="Gene3D" id="1.10.1060.10">
    <property type="entry name" value="Alpha-helical ferredoxin"/>
    <property type="match status" value="1"/>
</dbReference>
<reference evidence="9 10" key="1">
    <citation type="submission" date="2016-09" db="EMBL/GenBank/DDBJ databases">
        <title>Desulfuribacillus arsenicus sp. nov., an obligately anaerobic, dissimilatory arsenic- and antimonate-reducing bacterium isolated from anoxic sediments.</title>
        <authorList>
            <person name="Abin C.A."/>
            <person name="Hollibaugh J.T."/>
        </authorList>
    </citation>
    <scope>NUCLEOTIDE SEQUENCE [LARGE SCALE GENOMIC DNA]</scope>
    <source>
        <strain evidence="9 10">MLFW-2</strain>
    </source>
</reference>
<name>A0A1E5L9T0_9FIRM</name>
<evidence type="ECO:0000256" key="3">
    <source>
        <dbReference type="ARBA" id="ARBA00022723"/>
    </source>
</evidence>
<keyword evidence="5" id="KW-0249">Electron transport</keyword>
<evidence type="ECO:0000256" key="4">
    <source>
        <dbReference type="ARBA" id="ARBA00022737"/>
    </source>
</evidence>
<dbReference type="OrthoDB" id="9782337at2"/>
<dbReference type="InterPro" id="IPR017896">
    <property type="entry name" value="4Fe4S_Fe-S-bd"/>
</dbReference>
<dbReference type="Pfam" id="PF02589">
    <property type="entry name" value="LUD_dom"/>
    <property type="match status" value="1"/>
</dbReference>
<dbReference type="STRING" id="1390249.BHU72_01130"/>
<keyword evidence="10" id="KW-1185">Reference proteome</keyword>
<dbReference type="InterPro" id="IPR003741">
    <property type="entry name" value="LUD_dom"/>
</dbReference>
<keyword evidence="4" id="KW-0677">Repeat</keyword>
<dbReference type="NCBIfam" id="TIGR00273">
    <property type="entry name" value="LutB/LldF family L-lactate oxidation iron-sulfur protein"/>
    <property type="match status" value="1"/>
</dbReference>
<gene>
    <name evidence="9" type="ORF">BHU72_01130</name>
</gene>
<protein>
    <submittedName>
        <fullName evidence="9">Iron-sulfur cluster-binding protein</fullName>
    </submittedName>
</protein>
<keyword evidence="7" id="KW-0411">Iron-sulfur</keyword>
<dbReference type="PANTHER" id="PTHR47153">
    <property type="entry name" value="LACTATE UTILIZATION PROTEIN B"/>
    <property type="match status" value="1"/>
</dbReference>
<sequence>MTKSDFHDRVSEALQDDFLRGAVKRATNRLRTGRVNQLKTLVDFQEWRERAQAIRSHTILHLDQYLETFTNKVEENGGNVHWALTAEEAVAHIHRICKDKSAKSVVKSKSMVSEELHLNHHLEKDDIEVVETDLGEYIIQLANQTPSHIIVPAIHHTRESVSDLFSEVAGERLPAETPALTAFARKVLRQKFLDAEVGITGCNFAIAETGSVVLFTNEGNGRMVNSLPDTQIVIMGMERILPSFIELDTMLNLLPRSATGQKITTYVSVLNGPRKQNEADGAKELHVVIVDNGRSRILGSKYQEVLNCIRCGSCLNVCPVYRQIGGHAYGWVYPGPIGAVITPLLDGLEKWGELPYASSLCAACWDACPVKIPLHEKLLELRKDKVKYSGNAAEKMAFGMYARAFSSQTQYALLKKVGRKAQIPWVRDGKIRGGLPAPISEWTKTRDFPALAKKSFHERWRELKRGDN</sequence>
<dbReference type="GO" id="GO:0006089">
    <property type="term" value="P:lactate metabolic process"/>
    <property type="evidence" value="ECO:0007669"/>
    <property type="project" value="InterPro"/>
</dbReference>
<dbReference type="GO" id="GO:0051539">
    <property type="term" value="F:4 iron, 4 sulfur cluster binding"/>
    <property type="evidence" value="ECO:0007669"/>
    <property type="project" value="UniProtKB-KW"/>
</dbReference>
<keyword evidence="3" id="KW-0479">Metal-binding</keyword>
<dbReference type="InterPro" id="IPR004452">
    <property type="entry name" value="LutB/LldF"/>
</dbReference>
<dbReference type="Pfam" id="PF11870">
    <property type="entry name" value="LutB_C"/>
    <property type="match status" value="1"/>
</dbReference>
<dbReference type="InterPro" id="IPR009051">
    <property type="entry name" value="Helical_ferredxn"/>
</dbReference>
<evidence type="ECO:0000256" key="6">
    <source>
        <dbReference type="ARBA" id="ARBA00023004"/>
    </source>
</evidence>
<dbReference type="PROSITE" id="PS00198">
    <property type="entry name" value="4FE4S_FER_1"/>
    <property type="match status" value="1"/>
</dbReference>
<dbReference type="InterPro" id="IPR037171">
    <property type="entry name" value="NagB/RpiA_transferase-like"/>
</dbReference>
<dbReference type="GO" id="GO:0046872">
    <property type="term" value="F:metal ion binding"/>
    <property type="evidence" value="ECO:0007669"/>
    <property type="project" value="UniProtKB-KW"/>
</dbReference>
<evidence type="ECO:0000313" key="9">
    <source>
        <dbReference type="EMBL" id="OEH86896.1"/>
    </source>
</evidence>
<dbReference type="InterPro" id="IPR024185">
    <property type="entry name" value="FTHF_cligase-like_sf"/>
</dbReference>
<dbReference type="InterPro" id="IPR024569">
    <property type="entry name" value="LutB_C"/>
</dbReference>
<dbReference type="Proteomes" id="UP000095255">
    <property type="component" value="Unassembled WGS sequence"/>
</dbReference>
<organism evidence="9 10">
    <name type="scientific">Desulfuribacillus stibiiarsenatis</name>
    <dbReference type="NCBI Taxonomy" id="1390249"/>
    <lineage>
        <taxon>Bacteria</taxon>
        <taxon>Bacillati</taxon>
        <taxon>Bacillota</taxon>
        <taxon>Desulfuribacillia</taxon>
        <taxon>Desulfuribacillales</taxon>
        <taxon>Desulfuribacillaceae</taxon>
        <taxon>Desulfuribacillus</taxon>
    </lineage>
</organism>
<dbReference type="AlphaFoldDB" id="A0A1E5L9T0"/>
<dbReference type="Pfam" id="PF13183">
    <property type="entry name" value="Fer4_8"/>
    <property type="match status" value="1"/>
</dbReference>
<keyword evidence="6" id="KW-0408">Iron</keyword>
<dbReference type="InterPro" id="IPR017900">
    <property type="entry name" value="4Fe4S_Fe_S_CS"/>
</dbReference>
<evidence type="ECO:0000256" key="7">
    <source>
        <dbReference type="ARBA" id="ARBA00023014"/>
    </source>
</evidence>
<dbReference type="SUPFAM" id="SSF100950">
    <property type="entry name" value="NagB/RpiA/CoA transferase-like"/>
    <property type="match status" value="1"/>
</dbReference>
<dbReference type="SUPFAM" id="SSF46548">
    <property type="entry name" value="alpha-helical ferredoxin"/>
    <property type="match status" value="1"/>
</dbReference>
<dbReference type="EMBL" id="MJAT01000001">
    <property type="protein sequence ID" value="OEH86896.1"/>
    <property type="molecule type" value="Genomic_DNA"/>
</dbReference>
<feature type="domain" description="4Fe-4S ferredoxin-type" evidence="8">
    <location>
        <begin position="299"/>
        <end position="329"/>
    </location>
</feature>
<proteinExistence type="predicted"/>
<evidence type="ECO:0000256" key="2">
    <source>
        <dbReference type="ARBA" id="ARBA00022485"/>
    </source>
</evidence>
<dbReference type="RefSeq" id="WP_069700774.1">
    <property type="nucleotide sequence ID" value="NZ_MJAT01000001.1"/>
</dbReference>
<comment type="caution">
    <text evidence="9">The sequence shown here is derived from an EMBL/GenBank/DDBJ whole genome shotgun (WGS) entry which is preliminary data.</text>
</comment>
<evidence type="ECO:0000259" key="8">
    <source>
        <dbReference type="PROSITE" id="PS51379"/>
    </source>
</evidence>
<dbReference type="Gene3D" id="3.40.50.10420">
    <property type="entry name" value="NagB/RpiA/CoA transferase-like"/>
    <property type="match status" value="1"/>
</dbReference>
<accession>A0A1E5L9T0</accession>
<evidence type="ECO:0000313" key="10">
    <source>
        <dbReference type="Proteomes" id="UP000095255"/>
    </source>
</evidence>
<dbReference type="PROSITE" id="PS51379">
    <property type="entry name" value="4FE4S_FER_2"/>
    <property type="match status" value="1"/>
</dbReference>
<keyword evidence="2" id="KW-0004">4Fe-4S</keyword>
<dbReference type="PANTHER" id="PTHR47153:SF2">
    <property type="entry name" value="LACTATE UTILIZATION PROTEIN B"/>
    <property type="match status" value="1"/>
</dbReference>